<protein>
    <submittedName>
        <fullName evidence="3">Uncharacterized protein</fullName>
    </submittedName>
</protein>
<dbReference type="InterPro" id="IPR019266">
    <property type="entry name" value="Ribosomal_mS27"/>
</dbReference>
<keyword evidence="4" id="KW-1185">Reference proteome</keyword>
<dbReference type="PANTHER" id="PTHR21393">
    <property type="entry name" value="MITOCHONDRIAL 28S RIBOSOMAL PROTEIN S27"/>
    <property type="match status" value="1"/>
</dbReference>
<dbReference type="Pfam" id="PF10037">
    <property type="entry name" value="MRP-S27"/>
    <property type="match status" value="1"/>
</dbReference>
<dbReference type="PANTHER" id="PTHR21393:SF0">
    <property type="entry name" value="SMALL RIBOSOMAL SUBUNIT PROTEIN MS27"/>
    <property type="match status" value="1"/>
</dbReference>
<feature type="coiled-coil region" evidence="2">
    <location>
        <begin position="363"/>
        <end position="390"/>
    </location>
</feature>
<reference evidence="4" key="1">
    <citation type="journal article" date="2008" name="Nat. Genet.">
        <title>The Pristionchus pacificus genome provides a unique perspective on nematode lifestyle and parasitism.</title>
        <authorList>
            <person name="Dieterich C."/>
            <person name="Clifton S.W."/>
            <person name="Schuster L.N."/>
            <person name="Chinwalla A."/>
            <person name="Delehaunty K."/>
            <person name="Dinkelacker I."/>
            <person name="Fulton L."/>
            <person name="Fulton R."/>
            <person name="Godfrey J."/>
            <person name="Minx P."/>
            <person name="Mitreva M."/>
            <person name="Roeseler W."/>
            <person name="Tian H."/>
            <person name="Witte H."/>
            <person name="Yang S.P."/>
            <person name="Wilson R.K."/>
            <person name="Sommer R.J."/>
        </authorList>
    </citation>
    <scope>NUCLEOTIDE SEQUENCE [LARGE SCALE GENOMIC DNA]</scope>
    <source>
        <strain evidence="4">PS312</strain>
    </source>
</reference>
<evidence type="ECO:0000313" key="4">
    <source>
        <dbReference type="Proteomes" id="UP000005239"/>
    </source>
</evidence>
<evidence type="ECO:0000313" key="3">
    <source>
        <dbReference type="EnsemblMetazoa" id="PPA46527.1"/>
    </source>
</evidence>
<evidence type="ECO:0000256" key="1">
    <source>
        <dbReference type="ARBA" id="ARBA00004173"/>
    </source>
</evidence>
<organism evidence="3 4">
    <name type="scientific">Pristionchus pacificus</name>
    <name type="common">Parasitic nematode worm</name>
    <dbReference type="NCBI Taxonomy" id="54126"/>
    <lineage>
        <taxon>Eukaryota</taxon>
        <taxon>Metazoa</taxon>
        <taxon>Ecdysozoa</taxon>
        <taxon>Nematoda</taxon>
        <taxon>Chromadorea</taxon>
        <taxon>Rhabditida</taxon>
        <taxon>Rhabditina</taxon>
        <taxon>Diplogasteromorpha</taxon>
        <taxon>Diplogasteroidea</taxon>
        <taxon>Neodiplogasteridae</taxon>
        <taxon>Pristionchus</taxon>
    </lineage>
</organism>
<gene>
    <name evidence="3" type="primary">WBGene00304306</name>
</gene>
<proteinExistence type="predicted"/>
<name>A0A8R1V4N6_PRIPA</name>
<dbReference type="AlphaFoldDB" id="A0A8R1V4N6"/>
<dbReference type="Proteomes" id="UP000005239">
    <property type="component" value="Unassembled WGS sequence"/>
</dbReference>
<keyword evidence="2" id="KW-0175">Coiled coil</keyword>
<dbReference type="GO" id="GO:0005739">
    <property type="term" value="C:mitochondrion"/>
    <property type="evidence" value="ECO:0000318"/>
    <property type="project" value="GO_Central"/>
</dbReference>
<evidence type="ECO:0000256" key="2">
    <source>
        <dbReference type="SAM" id="Coils"/>
    </source>
</evidence>
<accession>A0A8R1V4N6</accession>
<reference evidence="3" key="2">
    <citation type="submission" date="2022-06" db="UniProtKB">
        <authorList>
            <consortium name="EnsemblMetazoa"/>
        </authorList>
    </citation>
    <scope>IDENTIFICATION</scope>
    <source>
        <strain evidence="3">PS312</strain>
    </source>
</reference>
<comment type="subcellular location">
    <subcellularLocation>
        <location evidence="1">Mitochondrion</location>
    </subcellularLocation>
</comment>
<dbReference type="InterPro" id="IPR034913">
    <property type="entry name" value="mS27/PTCD2"/>
</dbReference>
<sequence>MYRFLTRSLPRKSCSRNWKRGILTPAFALNQEWNERHSDISRLGLGGEYEWIATVQKKFIGGGYATPVDVDVAVCMGEEKDQVEDVLDIVRKLRHSPLASRVAPSSQYAILRLLLKHNPKEIIRLANDTINNGIFADEHSACLILNNLIEKEEWKDAARISGWMTHQEEYESELLKTLCLYSSLRWAELSFEERMEEKEEEEEINDDDIVTIKMAFLKKEYNDCHLDVVDLPSLTAKTMLWLSREMNIDLSLKRCIESVSNVIGGKSVPSIDTISPSAALLIHSYLSTLPDQSEEINEYIEKVKVVGEKEKDVESLSSKVLSYLKNIQKKEEKILMEKQVKKFEQWNERRRNLIEVQTKRLQLKVLRCEMEKELSELEEEEQRLFFFENRLLLEKSARENAEIANENYLHK</sequence>
<dbReference type="EnsemblMetazoa" id="PPA46527.1">
    <property type="protein sequence ID" value="PPA46527.1"/>
    <property type="gene ID" value="WBGene00304306"/>
</dbReference>